<accession>A0ABP1FIY9</accession>
<comment type="similarity">
    <text evidence="1">Belongs to the short-chain dehydrogenases/reductases (SDR) family.</text>
</comment>
<evidence type="ECO:0000256" key="1">
    <source>
        <dbReference type="ARBA" id="ARBA00006484"/>
    </source>
</evidence>
<dbReference type="InterPro" id="IPR002347">
    <property type="entry name" value="SDR_fam"/>
</dbReference>
<dbReference type="Proteomes" id="UP001497392">
    <property type="component" value="Unassembled WGS sequence"/>
</dbReference>
<evidence type="ECO:0000313" key="3">
    <source>
        <dbReference type="EMBL" id="CAL5218841.1"/>
    </source>
</evidence>
<protein>
    <submittedName>
        <fullName evidence="3">G572 protein</fullName>
    </submittedName>
</protein>
<keyword evidence="4" id="KW-1185">Reference proteome</keyword>
<dbReference type="EMBL" id="CAXHTA020000001">
    <property type="protein sequence ID" value="CAL5218841.1"/>
    <property type="molecule type" value="Genomic_DNA"/>
</dbReference>
<keyword evidence="2" id="KW-0560">Oxidoreductase</keyword>
<evidence type="ECO:0000313" key="4">
    <source>
        <dbReference type="Proteomes" id="UP001497392"/>
    </source>
</evidence>
<comment type="caution">
    <text evidence="3">The sequence shown here is derived from an EMBL/GenBank/DDBJ whole genome shotgun (WGS) entry which is preliminary data.</text>
</comment>
<name>A0ABP1FIY9_9CHLO</name>
<sequence length="263" mass="27177">MVLTALASQLRRVVLIYVVFGAAGAVGSDLVSRLAQQQGAAIVASDRDHGDLDQVKSATEMHPADVQDEAAVQSVLEKTVEKFGRVDGVADCTGSALIKPAHLTSAEEFHDAMAQNVLSAFNILKASVGPMRKTGGGSIVFNGSAIAHRGYANHDVMAAAKGAVAGLTVSAASTYSPHNIRVNLIVPGLTKAKMTAKLAESDAARDASERMIALGRLGEAHDVARAIEFLLHPDSCYITGTSLHVDGGLGNIAPADAGDSKQA</sequence>
<dbReference type="Pfam" id="PF13561">
    <property type="entry name" value="adh_short_C2"/>
    <property type="match status" value="1"/>
</dbReference>
<dbReference type="PANTHER" id="PTHR24321:SF8">
    <property type="entry name" value="ESTRADIOL 17-BETA-DEHYDROGENASE 8-RELATED"/>
    <property type="match status" value="1"/>
</dbReference>
<gene>
    <name evidence="3" type="primary">g572</name>
    <name evidence="3" type="ORF">VP750_LOCUS500</name>
</gene>
<dbReference type="CDD" id="cd05233">
    <property type="entry name" value="SDR_c"/>
    <property type="match status" value="1"/>
</dbReference>
<dbReference type="SUPFAM" id="SSF51735">
    <property type="entry name" value="NAD(P)-binding Rossmann-fold domains"/>
    <property type="match status" value="1"/>
</dbReference>
<proteinExistence type="inferred from homology"/>
<dbReference type="InterPro" id="IPR036291">
    <property type="entry name" value="NAD(P)-bd_dom_sf"/>
</dbReference>
<organism evidence="3 4">
    <name type="scientific">Coccomyxa viridis</name>
    <dbReference type="NCBI Taxonomy" id="1274662"/>
    <lineage>
        <taxon>Eukaryota</taxon>
        <taxon>Viridiplantae</taxon>
        <taxon>Chlorophyta</taxon>
        <taxon>core chlorophytes</taxon>
        <taxon>Trebouxiophyceae</taxon>
        <taxon>Trebouxiophyceae incertae sedis</taxon>
        <taxon>Coccomyxaceae</taxon>
        <taxon>Coccomyxa</taxon>
    </lineage>
</organism>
<dbReference type="PRINTS" id="PR00081">
    <property type="entry name" value="GDHRDH"/>
</dbReference>
<reference evidence="3 4" key="1">
    <citation type="submission" date="2024-06" db="EMBL/GenBank/DDBJ databases">
        <authorList>
            <person name="Kraege A."/>
            <person name="Thomma B."/>
        </authorList>
    </citation>
    <scope>NUCLEOTIDE SEQUENCE [LARGE SCALE GENOMIC DNA]</scope>
</reference>
<dbReference type="PANTHER" id="PTHR24321">
    <property type="entry name" value="DEHYDROGENASES, SHORT CHAIN"/>
    <property type="match status" value="1"/>
</dbReference>
<evidence type="ECO:0000256" key="2">
    <source>
        <dbReference type="ARBA" id="ARBA00023002"/>
    </source>
</evidence>
<dbReference type="Gene3D" id="3.40.50.720">
    <property type="entry name" value="NAD(P)-binding Rossmann-like Domain"/>
    <property type="match status" value="1"/>
</dbReference>